<dbReference type="EMBL" id="BRYB01005144">
    <property type="protein sequence ID" value="GMI20939.1"/>
    <property type="molecule type" value="Genomic_DNA"/>
</dbReference>
<keyword evidence="1" id="KW-0472">Membrane</keyword>
<feature type="transmembrane region" description="Helical" evidence="1">
    <location>
        <begin position="12"/>
        <end position="33"/>
    </location>
</feature>
<dbReference type="Proteomes" id="UP001165060">
    <property type="component" value="Unassembled WGS sequence"/>
</dbReference>
<dbReference type="PANTHER" id="PTHR35791:SF1">
    <property type="entry name" value="UPF0754 MEMBRANE PROTEIN YHEB"/>
    <property type="match status" value="1"/>
</dbReference>
<keyword evidence="1" id="KW-1133">Transmembrane helix</keyword>
<protein>
    <recommendedName>
        <fullName evidence="4">DUF445 domain-containing protein</fullName>
    </recommendedName>
</protein>
<keyword evidence="1" id="KW-0812">Transmembrane</keyword>
<proteinExistence type="predicted"/>
<evidence type="ECO:0000313" key="3">
    <source>
        <dbReference type="Proteomes" id="UP001165060"/>
    </source>
</evidence>
<reference evidence="2 3" key="1">
    <citation type="journal article" date="2023" name="Commun. Biol.">
        <title>Genome analysis of Parmales, the sister group of diatoms, reveals the evolutionary specialization of diatoms from phago-mixotrophs to photoautotrophs.</title>
        <authorList>
            <person name="Ban H."/>
            <person name="Sato S."/>
            <person name="Yoshikawa S."/>
            <person name="Yamada K."/>
            <person name="Nakamura Y."/>
            <person name="Ichinomiya M."/>
            <person name="Sato N."/>
            <person name="Blanc-Mathieu R."/>
            <person name="Endo H."/>
            <person name="Kuwata A."/>
            <person name="Ogata H."/>
        </authorList>
    </citation>
    <scope>NUCLEOTIDE SEQUENCE [LARGE SCALE GENOMIC DNA]</scope>
</reference>
<dbReference type="PANTHER" id="PTHR35791">
    <property type="entry name" value="UPF0754 MEMBRANE PROTEIN YHEB"/>
    <property type="match status" value="1"/>
</dbReference>
<accession>A0ABQ6M7H6</accession>
<name>A0ABQ6M7H6_9STRA</name>
<evidence type="ECO:0000256" key="1">
    <source>
        <dbReference type="SAM" id="Phobius"/>
    </source>
</evidence>
<evidence type="ECO:0000313" key="2">
    <source>
        <dbReference type="EMBL" id="GMI20939.1"/>
    </source>
</evidence>
<keyword evidence="3" id="KW-1185">Reference proteome</keyword>
<gene>
    <name evidence="2" type="ORF">TeGR_g370</name>
</gene>
<comment type="caution">
    <text evidence="2">The sequence shown here is derived from an EMBL/GenBank/DDBJ whole genome shotgun (WGS) entry which is preliminary data.</text>
</comment>
<evidence type="ECO:0008006" key="4">
    <source>
        <dbReference type="Google" id="ProtNLM"/>
    </source>
</evidence>
<feature type="transmembrane region" description="Helical" evidence="1">
    <location>
        <begin position="184"/>
        <end position="205"/>
    </location>
</feature>
<sequence length="206" mass="23227">MAIWFFYTGSWVLPVFGFIVGIATNWIALKIIFEPVEPRKICCGLCWEFQGLFLRRQEAVSAIFASVNTKQILTTENMWTAILTGPRKKNFYELLEAHTKIFVENLAGGLKPLVVAGLGADTFAKMKGEIARRTMDELPKVIHHSYEYSTEALDMEHTICEAMKSLTSAEFEGVLHPCFEEDEWILILVGGILGLFVGVAQLFLLF</sequence>
<organism evidence="2 3">
    <name type="scientific">Tetraparma gracilis</name>
    <dbReference type="NCBI Taxonomy" id="2962635"/>
    <lineage>
        <taxon>Eukaryota</taxon>
        <taxon>Sar</taxon>
        <taxon>Stramenopiles</taxon>
        <taxon>Ochrophyta</taxon>
        <taxon>Bolidophyceae</taxon>
        <taxon>Parmales</taxon>
        <taxon>Triparmaceae</taxon>
        <taxon>Tetraparma</taxon>
    </lineage>
</organism>